<dbReference type="AlphaFoldDB" id="A0A7C6EJ27"/>
<evidence type="ECO:0000256" key="4">
    <source>
        <dbReference type="ARBA" id="ARBA00022741"/>
    </source>
</evidence>
<dbReference type="EMBL" id="DTHJ01000162">
    <property type="protein sequence ID" value="HHS63482.1"/>
    <property type="molecule type" value="Genomic_DNA"/>
</dbReference>
<keyword evidence="2 10" id="KW-0444">Lipid biosynthesis</keyword>
<evidence type="ECO:0000256" key="5">
    <source>
        <dbReference type="ARBA" id="ARBA00022832"/>
    </source>
</evidence>
<keyword evidence="4 10" id="KW-0547">Nucleotide-binding</keyword>
<evidence type="ECO:0000259" key="12">
    <source>
        <dbReference type="PROSITE" id="PS50989"/>
    </source>
</evidence>
<comment type="subcellular location">
    <subcellularLocation>
        <location evidence="10">Cytoplasm</location>
    </subcellularLocation>
</comment>
<keyword evidence="13" id="KW-0436">Ligase</keyword>
<reference evidence="13" key="1">
    <citation type="journal article" date="2020" name="mSystems">
        <title>Genome- and Community-Level Interaction Insights into Carbon Utilization and Element Cycling Functions of Hydrothermarchaeota in Hydrothermal Sediment.</title>
        <authorList>
            <person name="Zhou Z."/>
            <person name="Liu Y."/>
            <person name="Xu W."/>
            <person name="Pan J."/>
            <person name="Luo Z.H."/>
            <person name="Li M."/>
        </authorList>
    </citation>
    <scope>NUCLEOTIDE SEQUENCE [LARGE SCALE GENOMIC DNA]</scope>
    <source>
        <strain evidence="13">SpSt-783</strain>
    </source>
</reference>
<accession>A0A7C6EJ27</accession>
<keyword evidence="6 10" id="KW-0067">ATP-binding</keyword>
<comment type="function">
    <text evidence="10">Component of the acetyl coenzyme A carboxylase (ACC) complex. First, biotin carboxylase catalyzes the carboxylation of biotin on its carrier protein (BCCP) and then the CO(2) group is transferred by the carboxyltransferase to acetyl-CoA to form malonyl-CoA.</text>
</comment>
<dbReference type="GO" id="GO:0016743">
    <property type="term" value="F:carboxyl- or carbamoyltransferase activity"/>
    <property type="evidence" value="ECO:0007669"/>
    <property type="project" value="UniProtKB-UniRule"/>
</dbReference>
<dbReference type="UniPathway" id="UPA00655">
    <property type="reaction ID" value="UER00711"/>
</dbReference>
<evidence type="ECO:0000256" key="7">
    <source>
        <dbReference type="ARBA" id="ARBA00023098"/>
    </source>
</evidence>
<evidence type="ECO:0000256" key="8">
    <source>
        <dbReference type="ARBA" id="ARBA00023160"/>
    </source>
</evidence>
<keyword evidence="8 10" id="KW-0275">Fatty acid biosynthesis</keyword>
<dbReference type="InterPro" id="IPR001095">
    <property type="entry name" value="Acetyl_CoA_COase_a_su"/>
</dbReference>
<comment type="subunit">
    <text evidence="10">Acetyl-CoA carboxylase is a heterohexamer composed of biotin carboxyl carrier protein (AccB), biotin carboxylase (AccC) and two subunits each of ACCase subunit alpha (AccA) and ACCase subunit beta (AccD).</text>
</comment>
<dbReference type="PANTHER" id="PTHR42853:SF3">
    <property type="entry name" value="ACETYL-COENZYME A CARBOXYLASE CARBOXYL TRANSFERASE SUBUNIT ALPHA, CHLOROPLASTIC"/>
    <property type="match status" value="1"/>
</dbReference>
<dbReference type="InterPro" id="IPR011763">
    <property type="entry name" value="COA_CT_C"/>
</dbReference>
<evidence type="ECO:0000256" key="6">
    <source>
        <dbReference type="ARBA" id="ARBA00022840"/>
    </source>
</evidence>
<dbReference type="GO" id="GO:0003989">
    <property type="term" value="F:acetyl-CoA carboxylase activity"/>
    <property type="evidence" value="ECO:0007669"/>
    <property type="project" value="InterPro"/>
</dbReference>
<evidence type="ECO:0000256" key="10">
    <source>
        <dbReference type="HAMAP-Rule" id="MF_00823"/>
    </source>
</evidence>
<dbReference type="PANTHER" id="PTHR42853">
    <property type="entry name" value="ACETYL-COENZYME A CARBOXYLASE CARBOXYL TRANSFERASE SUBUNIT ALPHA"/>
    <property type="match status" value="1"/>
</dbReference>
<proteinExistence type="inferred from homology"/>
<feature type="coiled-coil region" evidence="11">
    <location>
        <begin position="19"/>
        <end position="53"/>
    </location>
</feature>
<organism evidence="13">
    <name type="scientific">candidate division WOR-3 bacterium</name>
    <dbReference type="NCBI Taxonomy" id="2052148"/>
    <lineage>
        <taxon>Bacteria</taxon>
        <taxon>Bacteria division WOR-3</taxon>
    </lineage>
</organism>
<dbReference type="HAMAP" id="MF_00823">
    <property type="entry name" value="AcetylCoA_CT_alpha"/>
    <property type="match status" value="1"/>
</dbReference>
<comment type="similarity">
    <text evidence="10">Belongs to the AccA family.</text>
</comment>
<name>A0A7C6EJ27_UNCW3</name>
<dbReference type="GO" id="GO:2001295">
    <property type="term" value="P:malonyl-CoA biosynthetic process"/>
    <property type="evidence" value="ECO:0007669"/>
    <property type="project" value="UniProtKB-UniRule"/>
</dbReference>
<protein>
    <recommendedName>
        <fullName evidence="10">Acetyl-coenzyme A carboxylase carboxyl transferase subunit alpha</fullName>
        <shortName evidence="10">ACCase subunit alpha</shortName>
        <shortName evidence="10">Acetyl-CoA carboxylase carboxyltransferase subunit alpha</shortName>
        <ecNumber evidence="10">2.1.3.15</ecNumber>
    </recommendedName>
</protein>
<evidence type="ECO:0000256" key="2">
    <source>
        <dbReference type="ARBA" id="ARBA00022516"/>
    </source>
</evidence>
<evidence type="ECO:0000313" key="13">
    <source>
        <dbReference type="EMBL" id="HHS63482.1"/>
    </source>
</evidence>
<comment type="catalytic activity">
    <reaction evidence="9 10">
        <text>N(6)-carboxybiotinyl-L-lysyl-[protein] + acetyl-CoA = N(6)-biotinyl-L-lysyl-[protein] + malonyl-CoA</text>
        <dbReference type="Rhea" id="RHEA:54728"/>
        <dbReference type="Rhea" id="RHEA-COMP:10505"/>
        <dbReference type="Rhea" id="RHEA-COMP:10506"/>
        <dbReference type="ChEBI" id="CHEBI:57288"/>
        <dbReference type="ChEBI" id="CHEBI:57384"/>
        <dbReference type="ChEBI" id="CHEBI:83144"/>
        <dbReference type="ChEBI" id="CHEBI:83145"/>
        <dbReference type="EC" id="2.1.3.15"/>
    </reaction>
</comment>
<sequence>MNGGIYLDFEKPVIELEKKIEELKKLSGVDDEIERLQQQAERLKRKIYSNLSRWQRVQLARHPRRPYAIDIINATTVDFIELHGDRRFSDDPAIVAGLGKIGKYSIAIVAQQKGRDTKEKIKRNFGMPHPEGYRKALRIVKMAEKFRIPVLSIVDTPGAYPGVGAEERGQFEAIAYNLFEFALLKVPIIVVILGEGGSGGALAIAQGDRVLMMENAIYSVISPEGCASILWRDASRNKDAAEALKITAQDLLQFKIIDEIIPEPLGGAHMDYQKTAENIKSAVLKNLDELLKIPIDELIEKRIDKYRKMGVYKE</sequence>
<keyword evidence="11" id="KW-0175">Coiled coil</keyword>
<keyword evidence="5 10" id="KW-0276">Fatty acid metabolism</keyword>
<dbReference type="NCBIfam" id="NF004344">
    <property type="entry name" value="PRK05724.1"/>
    <property type="match status" value="1"/>
</dbReference>
<evidence type="ECO:0000256" key="1">
    <source>
        <dbReference type="ARBA" id="ARBA00004956"/>
    </source>
</evidence>
<keyword evidence="3 10" id="KW-0808">Transferase</keyword>
<gene>
    <name evidence="10" type="primary">accA</name>
    <name evidence="13" type="ORF">ENV70_07740</name>
</gene>
<keyword evidence="10" id="KW-0963">Cytoplasm</keyword>
<evidence type="ECO:0000256" key="3">
    <source>
        <dbReference type="ARBA" id="ARBA00022679"/>
    </source>
</evidence>
<dbReference type="PROSITE" id="PS50989">
    <property type="entry name" value="COA_CT_CTER"/>
    <property type="match status" value="1"/>
</dbReference>
<dbReference type="GO" id="GO:0009317">
    <property type="term" value="C:acetyl-CoA carboxylase complex"/>
    <property type="evidence" value="ECO:0007669"/>
    <property type="project" value="InterPro"/>
</dbReference>
<keyword evidence="7 10" id="KW-0443">Lipid metabolism</keyword>
<dbReference type="NCBIfam" id="NF041504">
    <property type="entry name" value="AccA_sub"/>
    <property type="match status" value="1"/>
</dbReference>
<dbReference type="Gene3D" id="3.90.226.10">
    <property type="entry name" value="2-enoyl-CoA Hydratase, Chain A, domain 1"/>
    <property type="match status" value="1"/>
</dbReference>
<feature type="domain" description="CoA carboxyltransferase C-terminal" evidence="12">
    <location>
        <begin position="32"/>
        <end position="289"/>
    </location>
</feature>
<dbReference type="EC" id="2.1.3.15" evidence="10"/>
<dbReference type="PRINTS" id="PR01069">
    <property type="entry name" value="ACCCTRFRASEA"/>
</dbReference>
<evidence type="ECO:0000256" key="11">
    <source>
        <dbReference type="SAM" id="Coils"/>
    </source>
</evidence>
<dbReference type="InterPro" id="IPR029045">
    <property type="entry name" value="ClpP/crotonase-like_dom_sf"/>
</dbReference>
<comment type="caution">
    <text evidence="13">The sequence shown here is derived from an EMBL/GenBank/DDBJ whole genome shotgun (WGS) entry which is preliminary data.</text>
</comment>
<dbReference type="SUPFAM" id="SSF52096">
    <property type="entry name" value="ClpP/crotonase"/>
    <property type="match status" value="1"/>
</dbReference>
<dbReference type="Pfam" id="PF03255">
    <property type="entry name" value="ACCA"/>
    <property type="match status" value="1"/>
</dbReference>
<evidence type="ECO:0000256" key="9">
    <source>
        <dbReference type="ARBA" id="ARBA00049152"/>
    </source>
</evidence>
<dbReference type="NCBIfam" id="TIGR00513">
    <property type="entry name" value="accA"/>
    <property type="match status" value="1"/>
</dbReference>
<dbReference type="GO" id="GO:0006633">
    <property type="term" value="P:fatty acid biosynthetic process"/>
    <property type="evidence" value="ECO:0007669"/>
    <property type="project" value="UniProtKB-KW"/>
</dbReference>
<comment type="pathway">
    <text evidence="1 10">Lipid metabolism; malonyl-CoA biosynthesis; malonyl-CoA from acetyl-CoA: step 1/1.</text>
</comment>
<dbReference type="GO" id="GO:0005524">
    <property type="term" value="F:ATP binding"/>
    <property type="evidence" value="ECO:0007669"/>
    <property type="project" value="UniProtKB-KW"/>
</dbReference>